<feature type="region of interest" description="Disordered" evidence="1">
    <location>
        <begin position="87"/>
        <end position="107"/>
    </location>
</feature>
<feature type="region of interest" description="Disordered" evidence="1">
    <location>
        <begin position="26"/>
        <end position="71"/>
    </location>
</feature>
<comment type="caution">
    <text evidence="2">The sequence shown here is derived from an EMBL/GenBank/DDBJ whole genome shotgun (WGS) entry which is preliminary data.</text>
</comment>
<evidence type="ECO:0000256" key="1">
    <source>
        <dbReference type="SAM" id="MobiDB-lite"/>
    </source>
</evidence>
<evidence type="ECO:0000313" key="2">
    <source>
        <dbReference type="EMBL" id="KAK2115348.1"/>
    </source>
</evidence>
<gene>
    <name evidence="2" type="ORF">P7K49_005974</name>
</gene>
<accession>A0ABQ9W136</accession>
<sequence length="107" mass="11431">KLERPVVCKSADPAGGLDGISWCQEKLGQRQRTPKGKSSRFRGESGSLRRCSRKGWPGGDDRHRPWGTGADTMSLLQKGACLTLGAHAAPNTAPTGARIPLSVPPRE</sequence>
<reference evidence="2 3" key="1">
    <citation type="submission" date="2023-05" db="EMBL/GenBank/DDBJ databases">
        <title>B98-5 Cell Line De Novo Hybrid Assembly: An Optical Mapping Approach.</title>
        <authorList>
            <person name="Kananen K."/>
            <person name="Auerbach J.A."/>
            <person name="Kautto E."/>
            <person name="Blachly J.S."/>
        </authorList>
    </citation>
    <scope>NUCLEOTIDE SEQUENCE [LARGE SCALE GENOMIC DNA]</scope>
    <source>
        <strain evidence="2">B95-8</strain>
        <tissue evidence="2">Cell line</tissue>
    </source>
</reference>
<organism evidence="2 3">
    <name type="scientific">Saguinus oedipus</name>
    <name type="common">Cotton-top tamarin</name>
    <name type="synonym">Oedipomidas oedipus</name>
    <dbReference type="NCBI Taxonomy" id="9490"/>
    <lineage>
        <taxon>Eukaryota</taxon>
        <taxon>Metazoa</taxon>
        <taxon>Chordata</taxon>
        <taxon>Craniata</taxon>
        <taxon>Vertebrata</taxon>
        <taxon>Euteleostomi</taxon>
        <taxon>Mammalia</taxon>
        <taxon>Eutheria</taxon>
        <taxon>Euarchontoglires</taxon>
        <taxon>Primates</taxon>
        <taxon>Haplorrhini</taxon>
        <taxon>Platyrrhini</taxon>
        <taxon>Cebidae</taxon>
        <taxon>Callitrichinae</taxon>
        <taxon>Saguinus</taxon>
    </lineage>
</organism>
<keyword evidence="3" id="KW-1185">Reference proteome</keyword>
<evidence type="ECO:0000313" key="3">
    <source>
        <dbReference type="Proteomes" id="UP001266305"/>
    </source>
</evidence>
<proteinExistence type="predicted"/>
<feature type="non-terminal residue" evidence="2">
    <location>
        <position position="1"/>
    </location>
</feature>
<dbReference type="EMBL" id="JASSZA010000003">
    <property type="protein sequence ID" value="KAK2115348.1"/>
    <property type="molecule type" value="Genomic_DNA"/>
</dbReference>
<protein>
    <submittedName>
        <fullName evidence="2">Uncharacterized protein</fullName>
    </submittedName>
</protein>
<dbReference type="Proteomes" id="UP001266305">
    <property type="component" value="Unassembled WGS sequence"/>
</dbReference>
<name>A0ABQ9W136_SAGOE</name>